<dbReference type="Pfam" id="PF01183">
    <property type="entry name" value="Glyco_hydro_25"/>
    <property type="match status" value="1"/>
</dbReference>
<keyword evidence="2 4" id="KW-0378">Hydrolase</keyword>
<dbReference type="PANTHER" id="PTHR34135">
    <property type="entry name" value="LYSOZYME"/>
    <property type="match status" value="1"/>
</dbReference>
<feature type="signal peptide" evidence="5">
    <location>
        <begin position="1"/>
        <end position="30"/>
    </location>
</feature>
<organism evidence="6 7">
    <name type="scientific">Saccharopolyspora taberi</name>
    <dbReference type="NCBI Taxonomy" id="60895"/>
    <lineage>
        <taxon>Bacteria</taxon>
        <taxon>Bacillati</taxon>
        <taxon>Actinomycetota</taxon>
        <taxon>Actinomycetes</taxon>
        <taxon>Pseudonocardiales</taxon>
        <taxon>Pseudonocardiaceae</taxon>
        <taxon>Saccharopolyspora</taxon>
    </lineage>
</organism>
<reference evidence="6 7" key="1">
    <citation type="journal article" date="2019" name="Int. J. Syst. Evol. Microbiol.">
        <title>The Global Catalogue of Microorganisms (GCM) 10K type strain sequencing project: providing services to taxonomists for standard genome sequencing and annotation.</title>
        <authorList>
            <consortium name="The Broad Institute Genomics Platform"/>
            <consortium name="The Broad Institute Genome Sequencing Center for Infectious Disease"/>
            <person name="Wu L."/>
            <person name="Ma J."/>
        </authorList>
    </citation>
    <scope>NUCLEOTIDE SEQUENCE [LARGE SCALE GENOMIC DNA]</scope>
    <source>
        <strain evidence="6 7">JCM 9383</strain>
    </source>
</reference>
<proteinExistence type="inferred from homology"/>
<evidence type="ECO:0000256" key="4">
    <source>
        <dbReference type="RuleBase" id="RU361176"/>
    </source>
</evidence>
<comment type="similarity">
    <text evidence="1 4">Belongs to the glycosyl hydrolase 25 family.</text>
</comment>
<dbReference type="EC" id="3.2.1.17" evidence="4"/>
<evidence type="ECO:0000256" key="2">
    <source>
        <dbReference type="ARBA" id="ARBA00022801"/>
    </source>
</evidence>
<comment type="caution">
    <text evidence="6">The sequence shown here is derived from an EMBL/GenBank/DDBJ whole genome shotgun (WGS) entry which is preliminary data.</text>
</comment>
<evidence type="ECO:0000256" key="1">
    <source>
        <dbReference type="ARBA" id="ARBA00010646"/>
    </source>
</evidence>
<dbReference type="CDD" id="cd06412">
    <property type="entry name" value="GH25_CH-type"/>
    <property type="match status" value="1"/>
</dbReference>
<evidence type="ECO:0000256" key="3">
    <source>
        <dbReference type="ARBA" id="ARBA00023295"/>
    </source>
</evidence>
<dbReference type="SMART" id="SM00641">
    <property type="entry name" value="Glyco_25"/>
    <property type="match status" value="1"/>
</dbReference>
<comment type="catalytic activity">
    <reaction evidence="4">
        <text>Hydrolysis of (1-&gt;4)-beta-linkages between N-acetylmuramic acid and N-acetyl-D-glucosamine residues in a peptidoglycan and between N-acetyl-D-glucosamine residues in chitodextrins.</text>
        <dbReference type="EC" id="3.2.1.17"/>
    </reaction>
</comment>
<dbReference type="Proteomes" id="UP001500979">
    <property type="component" value="Unassembled WGS sequence"/>
</dbReference>
<dbReference type="Gene3D" id="3.20.20.80">
    <property type="entry name" value="Glycosidases"/>
    <property type="match status" value="1"/>
</dbReference>
<name>A0ABN3VCV4_9PSEU</name>
<dbReference type="InterPro" id="IPR008270">
    <property type="entry name" value="Glyco_hydro_25_AS"/>
</dbReference>
<keyword evidence="5" id="KW-0732">Signal</keyword>
<feature type="chain" id="PRO_5045315475" description="Lysozyme" evidence="5">
    <location>
        <begin position="31"/>
        <end position="269"/>
    </location>
</feature>
<dbReference type="InterPro" id="IPR018077">
    <property type="entry name" value="Glyco_hydro_fam25_subgr"/>
</dbReference>
<keyword evidence="7" id="KW-1185">Reference proteome</keyword>
<dbReference type="EMBL" id="BAAAUX010000014">
    <property type="protein sequence ID" value="GAA2792847.1"/>
    <property type="molecule type" value="Genomic_DNA"/>
</dbReference>
<dbReference type="SUPFAM" id="SSF51445">
    <property type="entry name" value="(Trans)glycosidases"/>
    <property type="match status" value="1"/>
</dbReference>
<accession>A0ABN3VCV4</accession>
<evidence type="ECO:0000313" key="6">
    <source>
        <dbReference type="EMBL" id="GAA2792847.1"/>
    </source>
</evidence>
<dbReference type="PANTHER" id="PTHR34135:SF2">
    <property type="entry name" value="LYSOZYME"/>
    <property type="match status" value="1"/>
</dbReference>
<sequence>MAVVRSSRFPRRGIILAAIIVAVTAAGAPAASGTAPRLDPDDPAGAWAGYSIGAPAQRSAPVPAGGVAGMDVSGHQGVVDWPRAWADGARFAYVKATEGTGFRNDHFAAQYEGAHAVGMVRGAYHFGLPDRSSGAQQANFFVDHGGGWSPGLLPGALDIEHNPYGEICYGLPPERMSAWIAEFSDTYFARTGRHPAIYTTTAWWNRCTGANPTFGARNPLWLARYAPAPGELPAGWDFQTIWQFSNHGVLPGDQNTFNGDHRQLASFVS</sequence>
<dbReference type="RefSeq" id="WP_344680234.1">
    <property type="nucleotide sequence ID" value="NZ_BAAAUX010000014.1"/>
</dbReference>
<dbReference type="PROSITE" id="PS51904">
    <property type="entry name" value="GLYCOSYL_HYDROL_F25_2"/>
    <property type="match status" value="1"/>
</dbReference>
<keyword evidence="3 4" id="KW-0326">Glycosidase</keyword>
<dbReference type="InterPro" id="IPR017853">
    <property type="entry name" value="GH"/>
</dbReference>
<dbReference type="PROSITE" id="PS00953">
    <property type="entry name" value="GLYCOSYL_HYDROL_F25_1"/>
    <property type="match status" value="1"/>
</dbReference>
<gene>
    <name evidence="6" type="ORF">GCM10010470_29590</name>
</gene>
<protein>
    <recommendedName>
        <fullName evidence="4">Lysozyme</fullName>
        <ecNumber evidence="4">3.2.1.17</ecNumber>
    </recommendedName>
</protein>
<evidence type="ECO:0000313" key="7">
    <source>
        <dbReference type="Proteomes" id="UP001500979"/>
    </source>
</evidence>
<evidence type="ECO:0000256" key="5">
    <source>
        <dbReference type="SAM" id="SignalP"/>
    </source>
</evidence>
<dbReference type="InterPro" id="IPR002053">
    <property type="entry name" value="Glyco_hydro_25"/>
</dbReference>